<name>A0AA43QHX8_9LECA</name>
<proteinExistence type="predicted"/>
<dbReference type="InterPro" id="IPR022535">
    <property type="entry name" value="Golgi_pH-regulator_cons_dom"/>
</dbReference>
<feature type="transmembrane region" description="Helical" evidence="5">
    <location>
        <begin position="314"/>
        <end position="338"/>
    </location>
</feature>
<evidence type="ECO:0000313" key="9">
    <source>
        <dbReference type="Proteomes" id="UP001161017"/>
    </source>
</evidence>
<dbReference type="InterPro" id="IPR025969">
    <property type="entry name" value="ABA_GPCR_dom"/>
</dbReference>
<feature type="transmembrane region" description="Helical" evidence="5">
    <location>
        <begin position="468"/>
        <end position="486"/>
    </location>
</feature>
<keyword evidence="4 5" id="KW-0472">Membrane</keyword>
<dbReference type="Pfam" id="PF12430">
    <property type="entry name" value="ABA_GPCR"/>
    <property type="match status" value="1"/>
</dbReference>
<evidence type="ECO:0000256" key="5">
    <source>
        <dbReference type="SAM" id="Phobius"/>
    </source>
</evidence>
<keyword evidence="2 5" id="KW-0812">Transmembrane</keyword>
<comment type="subcellular location">
    <subcellularLocation>
        <location evidence="1">Membrane</location>
        <topology evidence="1">Multi-pass membrane protein</topology>
    </subcellularLocation>
</comment>
<dbReference type="Pfam" id="PF12537">
    <property type="entry name" value="GPHR_N"/>
    <property type="match status" value="1"/>
</dbReference>
<evidence type="ECO:0000259" key="7">
    <source>
        <dbReference type="Pfam" id="PF12537"/>
    </source>
</evidence>
<evidence type="ECO:0000256" key="4">
    <source>
        <dbReference type="ARBA" id="ARBA00023136"/>
    </source>
</evidence>
<reference evidence="8" key="1">
    <citation type="journal article" date="2023" name="Genome Biol. Evol.">
        <title>First Whole Genome Sequence and Flow Cytometry Genome Size Data for the Lichen-Forming Fungus Ramalina farinacea (Ascomycota).</title>
        <authorList>
            <person name="Llewellyn T."/>
            <person name="Mian S."/>
            <person name="Hill R."/>
            <person name="Leitch I.J."/>
            <person name="Gaya E."/>
        </authorList>
    </citation>
    <scope>NUCLEOTIDE SEQUENCE</scope>
    <source>
        <strain evidence="8">LIQ254RAFAR</strain>
    </source>
</reference>
<gene>
    <name evidence="8" type="ORF">OHK93_004153</name>
</gene>
<evidence type="ECO:0008006" key="10">
    <source>
        <dbReference type="Google" id="ProtNLM"/>
    </source>
</evidence>
<protein>
    <recommendedName>
        <fullName evidence="10">Golgi pH regulator</fullName>
    </recommendedName>
</protein>
<feature type="transmembrane region" description="Helical" evidence="5">
    <location>
        <begin position="94"/>
        <end position="113"/>
    </location>
</feature>
<evidence type="ECO:0000259" key="6">
    <source>
        <dbReference type="Pfam" id="PF12430"/>
    </source>
</evidence>
<evidence type="ECO:0000313" key="8">
    <source>
        <dbReference type="EMBL" id="MDI1485964.1"/>
    </source>
</evidence>
<feature type="transmembrane region" description="Helical" evidence="5">
    <location>
        <begin position="6"/>
        <end position="26"/>
    </location>
</feature>
<comment type="caution">
    <text evidence="8">The sequence shown here is derived from an EMBL/GenBank/DDBJ whole genome shotgun (WGS) entry which is preliminary data.</text>
</comment>
<dbReference type="PANTHER" id="PTHR15948">
    <property type="entry name" value="G-PROTEIN COUPLED RECEPTOR 89-RELATED"/>
    <property type="match status" value="1"/>
</dbReference>
<dbReference type="Proteomes" id="UP001161017">
    <property type="component" value="Unassembled WGS sequence"/>
</dbReference>
<dbReference type="EMBL" id="JAPUFD010000002">
    <property type="protein sequence ID" value="MDI1485964.1"/>
    <property type="molecule type" value="Genomic_DNA"/>
</dbReference>
<feature type="transmembrane region" description="Helical" evidence="5">
    <location>
        <begin position="418"/>
        <end position="439"/>
    </location>
</feature>
<dbReference type="GO" id="GO:0016020">
    <property type="term" value="C:membrane"/>
    <property type="evidence" value="ECO:0007669"/>
    <property type="project" value="UniProtKB-SubCell"/>
</dbReference>
<accession>A0AA43QHX8</accession>
<evidence type="ECO:0000256" key="3">
    <source>
        <dbReference type="ARBA" id="ARBA00022989"/>
    </source>
</evidence>
<evidence type="ECO:0000256" key="1">
    <source>
        <dbReference type="ARBA" id="ARBA00004141"/>
    </source>
</evidence>
<evidence type="ECO:0000256" key="2">
    <source>
        <dbReference type="ARBA" id="ARBA00022692"/>
    </source>
</evidence>
<dbReference type="InterPro" id="IPR015672">
    <property type="entry name" value="GPHR/GTG"/>
</dbReference>
<feature type="transmembrane region" description="Helical" evidence="5">
    <location>
        <begin position="134"/>
        <end position="153"/>
    </location>
</feature>
<feature type="domain" description="Golgi pH regulator conserved" evidence="7">
    <location>
        <begin position="175"/>
        <end position="241"/>
    </location>
</feature>
<keyword evidence="9" id="KW-1185">Reference proteome</keyword>
<feature type="domain" description="Abscisic acid G-protein coupled receptor-like" evidence="6">
    <location>
        <begin position="305"/>
        <end position="488"/>
    </location>
</feature>
<feature type="transmembrane region" description="Helical" evidence="5">
    <location>
        <begin position="62"/>
        <end position="82"/>
    </location>
</feature>
<sequence>MPAPTAIAFSSIPFIATFLIIAALVLEKLYPYFSREAASAKSHVYERPLAATRPIIKRISTLVFSSTIGLAAVLVELILFEISNTGNTEARGKAFHFVLSLLLFSLIIAIPFLEIHSVITGAGYQFTGPRVGKLRLAWVAQFLSFATWLLAFWGSGNYLLGKQGDAGSPPANTQSLIEASLERIGVIGISVMSLLSGFASVSSPWQNFVSRPKPVTEASIARKTAGLEATQDMLATKRSRLRALERKISEAPTESYLQKAIGSIRGNADHTERQTLMLEISGLETMALSLSSSQSNLQDRFSQQKRSQSASGRLSLTIAYFFAIFCLYRIATTTLTFIRRSLSSHKYTSENFTTSDPVDNILALLAKHYDPHLDQATWARQISFLLSGIILFASFSSVMQTFHLFARFLPSLLKTIQANLALVVAQVCATYVISAAMMLRGMVPGNMVGEGLKSLGGEGDNMRWVDGWFERWFLGGVLITTVGIWIGRQGGGNDDWDDTYDEGSELEMGKRS</sequence>
<feature type="transmembrane region" description="Helical" evidence="5">
    <location>
        <begin position="382"/>
        <end position="406"/>
    </location>
</feature>
<organism evidence="8 9">
    <name type="scientific">Ramalina farinacea</name>
    <dbReference type="NCBI Taxonomy" id="258253"/>
    <lineage>
        <taxon>Eukaryota</taxon>
        <taxon>Fungi</taxon>
        <taxon>Dikarya</taxon>
        <taxon>Ascomycota</taxon>
        <taxon>Pezizomycotina</taxon>
        <taxon>Lecanoromycetes</taxon>
        <taxon>OSLEUM clade</taxon>
        <taxon>Lecanoromycetidae</taxon>
        <taxon>Lecanorales</taxon>
        <taxon>Lecanorineae</taxon>
        <taxon>Ramalinaceae</taxon>
        <taxon>Ramalina</taxon>
    </lineage>
</organism>
<dbReference type="PANTHER" id="PTHR15948:SF0">
    <property type="entry name" value="GOLGI PH REGULATOR A-RELATED"/>
    <property type="match status" value="1"/>
</dbReference>
<dbReference type="AlphaFoldDB" id="A0AA43QHX8"/>
<keyword evidence="3 5" id="KW-1133">Transmembrane helix</keyword>